<evidence type="ECO:0000313" key="2">
    <source>
        <dbReference type="EMBL" id="KAK5631070.1"/>
    </source>
</evidence>
<protein>
    <submittedName>
        <fullName evidence="2">Uncharacterized protein</fullName>
    </submittedName>
</protein>
<accession>A0AAN7YZ81</accession>
<feature type="region of interest" description="Disordered" evidence="1">
    <location>
        <begin position="90"/>
        <end position="122"/>
    </location>
</feature>
<keyword evidence="3" id="KW-1185">Reference proteome</keyword>
<reference evidence="2 3" key="1">
    <citation type="submission" date="2023-10" db="EMBL/GenBank/DDBJ databases">
        <title>Draft genome sequence of Xylaria bambusicola isolate GMP-LS, the root and basal stem rot pathogen of sugarcane in Indonesia.</title>
        <authorList>
            <person name="Selvaraj P."/>
            <person name="Muralishankar V."/>
            <person name="Muruganantham S."/>
            <person name="Sp S."/>
            <person name="Haryani S."/>
            <person name="Lau K.J.X."/>
            <person name="Naqvi N.I."/>
        </authorList>
    </citation>
    <scope>NUCLEOTIDE SEQUENCE [LARGE SCALE GENOMIC DNA]</scope>
    <source>
        <strain evidence="2">GMP-LS</strain>
    </source>
</reference>
<dbReference type="AlphaFoldDB" id="A0AAN7YZ81"/>
<sequence>MHINKSKRYSETQWEIKMPDSSRISRRRKADNARPVRDGYEYERRWPRRRGRYEIETQCTGCQWWFDSFDPDAKKCHICATPPLPLVKKTETPNTRMPIPTSTVQQNEAPQTASNPSPWLGTPLDTTQLEWGMPTYEAGGSSTQYQTYPQDLGASFGQSCSPGIASSSLVGYLPNQLWGQDHGMLPYSLNELGGQGYNNMSHTPASDFTTSPNSSGYISNLMLTQKYDTPSSPFTNFEQTHNLPPDNMPNQIGSLGYAQPWDTLGLGITMPSQEANGGAGSNTSNSTSSRLRPLRPLRPLLPREPPADDTASSANARSRERRCD</sequence>
<feature type="region of interest" description="Disordered" evidence="1">
    <location>
        <begin position="1"/>
        <end position="35"/>
    </location>
</feature>
<feature type="compositionally biased region" description="Polar residues" evidence="1">
    <location>
        <begin position="92"/>
        <end position="117"/>
    </location>
</feature>
<proteinExistence type="predicted"/>
<dbReference type="Proteomes" id="UP001305414">
    <property type="component" value="Unassembled WGS sequence"/>
</dbReference>
<evidence type="ECO:0000256" key="1">
    <source>
        <dbReference type="SAM" id="MobiDB-lite"/>
    </source>
</evidence>
<gene>
    <name evidence="2" type="ORF">RRF57_006785</name>
</gene>
<organism evidence="2 3">
    <name type="scientific">Xylaria bambusicola</name>
    <dbReference type="NCBI Taxonomy" id="326684"/>
    <lineage>
        <taxon>Eukaryota</taxon>
        <taxon>Fungi</taxon>
        <taxon>Dikarya</taxon>
        <taxon>Ascomycota</taxon>
        <taxon>Pezizomycotina</taxon>
        <taxon>Sordariomycetes</taxon>
        <taxon>Xylariomycetidae</taxon>
        <taxon>Xylariales</taxon>
        <taxon>Xylariaceae</taxon>
        <taxon>Xylaria</taxon>
    </lineage>
</organism>
<feature type="region of interest" description="Disordered" evidence="1">
    <location>
        <begin position="266"/>
        <end position="324"/>
    </location>
</feature>
<evidence type="ECO:0000313" key="3">
    <source>
        <dbReference type="Proteomes" id="UP001305414"/>
    </source>
</evidence>
<dbReference type="EMBL" id="JAWHQM010000018">
    <property type="protein sequence ID" value="KAK5631070.1"/>
    <property type="molecule type" value="Genomic_DNA"/>
</dbReference>
<name>A0AAN7YZ81_9PEZI</name>
<feature type="compositionally biased region" description="Low complexity" evidence="1">
    <location>
        <begin position="281"/>
        <end position="291"/>
    </location>
</feature>
<comment type="caution">
    <text evidence="2">The sequence shown here is derived from an EMBL/GenBank/DDBJ whole genome shotgun (WGS) entry which is preliminary data.</text>
</comment>